<evidence type="ECO:0000256" key="1">
    <source>
        <dbReference type="SAM" id="SignalP"/>
    </source>
</evidence>
<dbReference type="OrthoDB" id="10326138at2759"/>
<evidence type="ECO:0000313" key="3">
    <source>
        <dbReference type="Proteomes" id="UP000054359"/>
    </source>
</evidence>
<sequence length="96" mass="10816">MVNQIVLGVFCLAFVAGGMAATGRASKTCTAQEDCDPFWECCAKRIFTNTSYCVKRRLMNQFCMEREYFVNGVYDITCPCVSNLKCIKDSYFSDEG</sequence>
<feature type="signal peptide" evidence="1">
    <location>
        <begin position="1"/>
        <end position="20"/>
    </location>
</feature>
<reference evidence="2 3" key="1">
    <citation type="submission" date="2013-11" db="EMBL/GenBank/DDBJ databases">
        <title>Genome sequencing of Stegodyphus mimosarum.</title>
        <authorList>
            <person name="Bechsgaard J."/>
        </authorList>
    </citation>
    <scope>NUCLEOTIDE SEQUENCE [LARGE SCALE GENOMIC DNA]</scope>
</reference>
<keyword evidence="3" id="KW-1185">Reference proteome</keyword>
<evidence type="ECO:0000313" key="2">
    <source>
        <dbReference type="EMBL" id="KFM69580.1"/>
    </source>
</evidence>
<name>A0A087TWU1_STEMI</name>
<protein>
    <submittedName>
        <fullName evidence="2">Uncharacterized protein</fullName>
    </submittedName>
</protein>
<dbReference type="EMBL" id="KK117113">
    <property type="protein sequence ID" value="KFM69580.1"/>
    <property type="molecule type" value="Genomic_DNA"/>
</dbReference>
<keyword evidence="1" id="KW-0732">Signal</keyword>
<dbReference type="Gene3D" id="2.10.80.10">
    <property type="entry name" value="Lipase, subunit A"/>
    <property type="match status" value="1"/>
</dbReference>
<feature type="chain" id="PRO_5001829998" evidence="1">
    <location>
        <begin position="21"/>
        <end position="96"/>
    </location>
</feature>
<proteinExistence type="predicted"/>
<dbReference type="Proteomes" id="UP000054359">
    <property type="component" value="Unassembled WGS sequence"/>
</dbReference>
<feature type="non-terminal residue" evidence="2">
    <location>
        <position position="96"/>
    </location>
</feature>
<accession>A0A087TWU1</accession>
<gene>
    <name evidence="2" type="ORF">X975_08256</name>
</gene>
<dbReference type="AlphaFoldDB" id="A0A087TWU1"/>
<organism evidence="2 3">
    <name type="scientific">Stegodyphus mimosarum</name>
    <name type="common">African social velvet spider</name>
    <dbReference type="NCBI Taxonomy" id="407821"/>
    <lineage>
        <taxon>Eukaryota</taxon>
        <taxon>Metazoa</taxon>
        <taxon>Ecdysozoa</taxon>
        <taxon>Arthropoda</taxon>
        <taxon>Chelicerata</taxon>
        <taxon>Arachnida</taxon>
        <taxon>Araneae</taxon>
        <taxon>Araneomorphae</taxon>
        <taxon>Entelegynae</taxon>
        <taxon>Eresoidea</taxon>
        <taxon>Eresidae</taxon>
        <taxon>Stegodyphus</taxon>
    </lineage>
</organism>
<dbReference type="OMA" id="CMEREYF"/>